<feature type="region of interest" description="Disordered" evidence="8">
    <location>
        <begin position="386"/>
        <end position="414"/>
    </location>
</feature>
<keyword evidence="9" id="KW-1133">Transmembrane helix</keyword>
<dbReference type="SMART" id="SM00355">
    <property type="entry name" value="ZnF_C2H2"/>
    <property type="match status" value="3"/>
</dbReference>
<keyword evidence="9" id="KW-0812">Transmembrane</keyword>
<evidence type="ECO:0000256" key="1">
    <source>
        <dbReference type="ARBA" id="ARBA00022723"/>
    </source>
</evidence>
<dbReference type="PANTHER" id="PTHR10593">
    <property type="entry name" value="SERINE/THREONINE-PROTEIN KINASE RIO"/>
    <property type="match status" value="1"/>
</dbReference>
<evidence type="ECO:0000313" key="11">
    <source>
        <dbReference type="EMBL" id="CAK9881614.1"/>
    </source>
</evidence>
<proteinExistence type="predicted"/>
<sequence>WDLKQEKVISNLLFYYVCVSMWMSLSLASAGEASLSSGDGNNTALPPTSHPATPATTTTTVSSGQPPGPKRKRNLPGTPDPEAEVIALSPKTLMATNRFVCEICNKGFQRDQNLQLHRRGHNLPWKLRQRTSKEIRKRVYICPEPSCVHHDPSRALGDLTGIKKHFCRKHGEKKWKCDKCSKRYAVQSDWKAHSKTCGTREYRCDCGTLFSRRDSFITHRAFCDALAEESARVSAGKQHGGDSSSSLLVGPSMSVIGAPSSPHSSNLGRMTPANTSGASMGMGISGFSDFTAGANQAERSGGSATAGLSLSSSAGLSSCSSVYNDVVGSLSSTSMLFNQQQQQQQQQHTATAQMSATALLQKAAQMGATASNSSLLRGYGLGTSMGPSNFGGSQGRSNNDHHHHHQQQHHSAAAAAGVQDFMNSLSGGAGLFTAGPLGNMPSSMFGTNSGNVGGMMPPSNRHHRMSSTNNVMGGHSPYPGGPVSQGMGPSMLPGLGSGASTRGEDGSDRFTHDFLGVGGASCDSQAPHHHRHHHHHHHRGELRSSYYH</sequence>
<dbReference type="InterPro" id="IPR055185">
    <property type="entry name" value="C2CH-4th_BIRD-IDD"/>
</dbReference>
<keyword evidence="1" id="KW-0479">Metal-binding</keyword>
<dbReference type="PANTHER" id="PTHR10593:SF236">
    <property type="entry name" value="PROTEIN INDETERMINATE-DOMAIN 11"/>
    <property type="match status" value="1"/>
</dbReference>
<feature type="domain" description="C2H2-type" evidence="10">
    <location>
        <begin position="99"/>
        <end position="121"/>
    </location>
</feature>
<keyword evidence="6" id="KW-0804">Transcription</keyword>
<feature type="compositionally biased region" description="Low complexity" evidence="8">
    <location>
        <begin position="33"/>
        <end position="65"/>
    </location>
</feature>
<evidence type="ECO:0000256" key="4">
    <source>
        <dbReference type="ARBA" id="ARBA00022833"/>
    </source>
</evidence>
<name>A0ABP1BZF4_9BRYO</name>
<evidence type="ECO:0000256" key="5">
    <source>
        <dbReference type="ARBA" id="ARBA00023015"/>
    </source>
</evidence>
<evidence type="ECO:0000256" key="3">
    <source>
        <dbReference type="ARBA" id="ARBA00022771"/>
    </source>
</evidence>
<dbReference type="InterPro" id="IPR055187">
    <property type="entry name" value="C2CH-3rd_BIRD-IDD"/>
</dbReference>
<dbReference type="Pfam" id="PF22996">
    <property type="entry name" value="C2H2-2nd_BIRD-IDD"/>
    <property type="match status" value="1"/>
</dbReference>
<dbReference type="PROSITE" id="PS50157">
    <property type="entry name" value="ZINC_FINGER_C2H2_2"/>
    <property type="match status" value="1"/>
</dbReference>
<feature type="region of interest" description="Disordered" evidence="8">
    <location>
        <begin position="33"/>
        <end position="82"/>
    </location>
</feature>
<feature type="non-terminal residue" evidence="11">
    <location>
        <position position="1"/>
    </location>
</feature>
<dbReference type="Pfam" id="PF22992">
    <property type="entry name" value="C2CH-4th_BIRD-IDD"/>
    <property type="match status" value="1"/>
</dbReference>
<feature type="transmembrane region" description="Helical" evidence="9">
    <location>
        <begin position="12"/>
        <end position="31"/>
    </location>
</feature>
<evidence type="ECO:0000256" key="2">
    <source>
        <dbReference type="ARBA" id="ARBA00022737"/>
    </source>
</evidence>
<dbReference type="EMBL" id="OZ023709">
    <property type="protein sequence ID" value="CAK9881614.1"/>
    <property type="molecule type" value="Genomic_DNA"/>
</dbReference>
<keyword evidence="5" id="KW-0805">Transcription regulation</keyword>
<dbReference type="InterPro" id="IPR055186">
    <property type="entry name" value="C2H2-2nd_BIRD-IDD"/>
</dbReference>
<keyword evidence="4" id="KW-0862">Zinc</keyword>
<dbReference type="InterPro" id="IPR013087">
    <property type="entry name" value="Znf_C2H2_type"/>
</dbReference>
<protein>
    <recommendedName>
        <fullName evidence="10">C2H2-type domain-containing protein</fullName>
    </recommendedName>
</protein>
<dbReference type="InterPro" id="IPR036236">
    <property type="entry name" value="Znf_C2H2_sf"/>
</dbReference>
<dbReference type="SUPFAM" id="SSF57667">
    <property type="entry name" value="beta-beta-alpha zinc fingers"/>
    <property type="match status" value="1"/>
</dbReference>
<evidence type="ECO:0000313" key="12">
    <source>
        <dbReference type="Proteomes" id="UP001497522"/>
    </source>
</evidence>
<evidence type="ECO:0000256" key="9">
    <source>
        <dbReference type="SAM" id="Phobius"/>
    </source>
</evidence>
<organism evidence="11 12">
    <name type="scientific">Sphagnum jensenii</name>
    <dbReference type="NCBI Taxonomy" id="128206"/>
    <lineage>
        <taxon>Eukaryota</taxon>
        <taxon>Viridiplantae</taxon>
        <taxon>Streptophyta</taxon>
        <taxon>Embryophyta</taxon>
        <taxon>Bryophyta</taxon>
        <taxon>Sphagnophytina</taxon>
        <taxon>Sphagnopsida</taxon>
        <taxon>Sphagnales</taxon>
        <taxon>Sphagnaceae</taxon>
        <taxon>Sphagnum</taxon>
    </lineage>
</organism>
<dbReference type="InterPro" id="IPR031140">
    <property type="entry name" value="IDD1-16"/>
</dbReference>
<dbReference type="Gene3D" id="3.30.160.60">
    <property type="entry name" value="Classic Zinc Finger"/>
    <property type="match status" value="2"/>
</dbReference>
<gene>
    <name evidence="11" type="ORF">CSSPJE1EN2_LOCUS22970</name>
</gene>
<accession>A0ABP1BZF4</accession>
<dbReference type="Pfam" id="PF22995">
    <property type="entry name" value="C2CH-3rd_BIRD-IDD"/>
    <property type="match status" value="1"/>
</dbReference>
<evidence type="ECO:0000256" key="7">
    <source>
        <dbReference type="PROSITE-ProRule" id="PRU00042"/>
    </source>
</evidence>
<keyword evidence="9" id="KW-0472">Membrane</keyword>
<dbReference type="PROSITE" id="PS00028">
    <property type="entry name" value="ZINC_FINGER_C2H2_1"/>
    <property type="match status" value="1"/>
</dbReference>
<evidence type="ECO:0000256" key="8">
    <source>
        <dbReference type="SAM" id="MobiDB-lite"/>
    </source>
</evidence>
<evidence type="ECO:0000259" key="10">
    <source>
        <dbReference type="PROSITE" id="PS50157"/>
    </source>
</evidence>
<dbReference type="Proteomes" id="UP001497522">
    <property type="component" value="Chromosome 8"/>
</dbReference>
<evidence type="ECO:0000256" key="6">
    <source>
        <dbReference type="ARBA" id="ARBA00023163"/>
    </source>
</evidence>
<feature type="region of interest" description="Disordered" evidence="8">
    <location>
        <begin position="521"/>
        <end position="548"/>
    </location>
</feature>
<keyword evidence="2" id="KW-0677">Repeat</keyword>
<feature type="compositionally biased region" description="Polar residues" evidence="8">
    <location>
        <begin position="386"/>
        <end position="397"/>
    </location>
</feature>
<reference evidence="11" key="1">
    <citation type="submission" date="2024-03" db="EMBL/GenBank/DDBJ databases">
        <authorList>
            <consortium name="ELIXIR-Norway"/>
            <consortium name="Elixir Norway"/>
        </authorList>
    </citation>
    <scope>NUCLEOTIDE SEQUENCE</scope>
</reference>
<keyword evidence="3 7" id="KW-0863">Zinc-finger</keyword>
<keyword evidence="12" id="KW-1185">Reference proteome</keyword>
<feature type="compositionally biased region" description="Basic residues" evidence="8">
    <location>
        <begin position="527"/>
        <end position="540"/>
    </location>
</feature>